<dbReference type="InterPro" id="IPR028978">
    <property type="entry name" value="Chorismate_lyase_/UTRA_dom_sf"/>
</dbReference>
<dbReference type="Gene3D" id="3.40.1410.10">
    <property type="entry name" value="Chorismate lyase-like"/>
    <property type="match status" value="1"/>
</dbReference>
<reference evidence="5 8" key="1">
    <citation type="submission" date="2015-12" db="EMBL/GenBank/DDBJ databases">
        <authorList>
            <person name="Shamseldin A."/>
            <person name="Moawad H."/>
            <person name="Abd El-Rahim W.M."/>
            <person name="Sadowsky M.J."/>
        </authorList>
    </citation>
    <scope>NUCLEOTIDE SEQUENCE [LARGE SCALE GENOMIC DNA]</scope>
    <source>
        <strain evidence="8">2538-88</strain>
        <strain evidence="5">2756-81</strain>
    </source>
</reference>
<feature type="binding site" evidence="4">
    <location>
        <position position="169"/>
    </location>
    <ligand>
        <name>substrate</name>
    </ligand>
</feature>
<keyword evidence="4 5" id="KW-0670">Pyruvate</keyword>
<comment type="function">
    <text evidence="4">Removes the pyruvyl group from chorismate, with concomitant aromatization of the ring, to provide 4-hydroxybenzoate (4HB) for the ubiquinone pathway.</text>
</comment>
<reference evidence="9 10" key="2">
    <citation type="submission" date="2015-12" db="EMBL/GenBank/DDBJ databases">
        <authorList>
            <person name="Tarr C.L."/>
            <person name="Gladney L.M."/>
        </authorList>
    </citation>
    <scope>NUCLEOTIDE SEQUENCE</scope>
    <source>
        <strain evidence="6 10">1048-83</strain>
        <strain evidence="7">2538-88</strain>
        <strain evidence="9">2756-81</strain>
    </source>
</reference>
<evidence type="ECO:0000313" key="10">
    <source>
        <dbReference type="Proteomes" id="UP000075609"/>
    </source>
</evidence>
<dbReference type="GO" id="GO:0042866">
    <property type="term" value="P:pyruvate biosynthetic process"/>
    <property type="evidence" value="ECO:0007669"/>
    <property type="project" value="UniProtKB-UniRule"/>
</dbReference>
<dbReference type="UniPathway" id="UPA00232"/>
<protein>
    <recommendedName>
        <fullName evidence="4">Probable chorismate pyruvate-lyase</fullName>
        <shortName evidence="4">CL</shortName>
        <shortName evidence="4">CPL</shortName>
        <ecNumber evidence="4">4.1.3.40</ecNumber>
    </recommendedName>
</protein>
<dbReference type="EMBL" id="LOBP01000137">
    <property type="protein sequence ID" value="KYN86570.1"/>
    <property type="molecule type" value="Genomic_DNA"/>
</dbReference>
<sequence length="183" mass="20687">MNTSMNQPISPYLALLSQARWQTTEHFAYPNEQAKHWLHEQGSLSRRLNQHCLNLTVELLRNQALDEPLLLGEEKALLSQGPCLLREVILSGDGARWVLGRTLIPQSTLCDQPYDLATLGELPLGLTVFSADNVERDALQVAWVETPSGRLLARRSRLWMNHKPMLVAELFLPHAPIYSKESV</sequence>
<dbReference type="Proteomes" id="UP000075609">
    <property type="component" value="Unassembled WGS sequence"/>
</dbReference>
<evidence type="ECO:0000313" key="7">
    <source>
        <dbReference type="EMBL" id="KYN90096.1"/>
    </source>
</evidence>
<feature type="binding site" evidence="4">
    <location>
        <position position="124"/>
    </location>
    <ligand>
        <name>substrate</name>
    </ligand>
</feature>
<comment type="caution">
    <text evidence="4">Lacks conserved residue(s) required for the propagation of feature annotation.</text>
</comment>
<dbReference type="Pfam" id="PF04345">
    <property type="entry name" value="Chor_lyase"/>
    <property type="match status" value="1"/>
</dbReference>
<evidence type="ECO:0000256" key="3">
    <source>
        <dbReference type="ARBA" id="ARBA00023239"/>
    </source>
</evidence>
<dbReference type="EMBL" id="LOMK01000001">
    <property type="protein sequence ID" value="KYN25614.1"/>
    <property type="molecule type" value="Genomic_DNA"/>
</dbReference>
<dbReference type="InterPro" id="IPR007440">
    <property type="entry name" value="Chorismate--pyruvate_lyase"/>
</dbReference>
<dbReference type="SUPFAM" id="SSF64288">
    <property type="entry name" value="Chorismate lyase-like"/>
    <property type="match status" value="1"/>
</dbReference>
<evidence type="ECO:0000313" key="8">
    <source>
        <dbReference type="Proteomes" id="UP000075346"/>
    </source>
</evidence>
<dbReference type="GO" id="GO:0008813">
    <property type="term" value="F:chorismate lyase activity"/>
    <property type="evidence" value="ECO:0007669"/>
    <property type="project" value="UniProtKB-UniRule"/>
</dbReference>
<keyword evidence="10" id="KW-1185">Reference proteome</keyword>
<accession>A0A151JII1</accession>
<proteinExistence type="inferred from homology"/>
<keyword evidence="2 4" id="KW-0831">Ubiquinone biosynthesis</keyword>
<evidence type="ECO:0000256" key="2">
    <source>
        <dbReference type="ARBA" id="ARBA00022688"/>
    </source>
</evidence>
<dbReference type="GO" id="GO:0006744">
    <property type="term" value="P:ubiquinone biosynthetic process"/>
    <property type="evidence" value="ECO:0007669"/>
    <property type="project" value="UniProtKB-UniRule"/>
</dbReference>
<dbReference type="PANTHER" id="PTHR38683">
    <property type="entry name" value="CHORISMATE PYRUVATE-LYASE"/>
    <property type="match status" value="1"/>
</dbReference>
<evidence type="ECO:0000256" key="4">
    <source>
        <dbReference type="HAMAP-Rule" id="MF_01632"/>
    </source>
</evidence>
<gene>
    <name evidence="4" type="primary">ubiC</name>
    <name evidence="6" type="ORF">ATY35_13980</name>
    <name evidence="7" type="ORF">ATY37_02585</name>
    <name evidence="5" type="ORF">AUQ44_09180</name>
</gene>
<comment type="caution">
    <text evidence="7">The sequence shown here is derived from an EMBL/GenBank/DDBJ whole genome shotgun (WGS) entry which is preliminary data.</text>
</comment>
<dbReference type="Proteomes" id="UP000075349">
    <property type="component" value="Unassembled WGS sequence"/>
</dbReference>
<evidence type="ECO:0000256" key="1">
    <source>
        <dbReference type="ARBA" id="ARBA00022490"/>
    </source>
</evidence>
<comment type="subcellular location">
    <subcellularLocation>
        <location evidence="4">Cytoplasm</location>
    </subcellularLocation>
</comment>
<comment type="pathway">
    <text evidence="4">Cofactor biosynthesis; ubiquinone biosynthesis.</text>
</comment>
<organism evidence="7 8">
    <name type="scientific">Vibrio cidicii</name>
    <dbReference type="NCBI Taxonomy" id="1763883"/>
    <lineage>
        <taxon>Bacteria</taxon>
        <taxon>Pseudomonadati</taxon>
        <taxon>Pseudomonadota</taxon>
        <taxon>Gammaproteobacteria</taxon>
        <taxon>Vibrionales</taxon>
        <taxon>Vibrionaceae</taxon>
        <taxon>Vibrio</taxon>
    </lineage>
</organism>
<dbReference type="Proteomes" id="UP000075346">
    <property type="component" value="Unassembled WGS sequence"/>
</dbReference>
<dbReference type="PANTHER" id="PTHR38683:SF1">
    <property type="entry name" value="CHORISMATE PYRUVATE-LYASE"/>
    <property type="match status" value="1"/>
</dbReference>
<comment type="catalytic activity">
    <reaction evidence="4">
        <text>chorismate = 4-hydroxybenzoate + pyruvate</text>
        <dbReference type="Rhea" id="RHEA:16505"/>
        <dbReference type="ChEBI" id="CHEBI:15361"/>
        <dbReference type="ChEBI" id="CHEBI:17879"/>
        <dbReference type="ChEBI" id="CHEBI:29748"/>
        <dbReference type="EC" id="4.1.3.40"/>
    </reaction>
</comment>
<keyword evidence="3 4" id="KW-0456">Lyase</keyword>
<evidence type="ECO:0000313" key="5">
    <source>
        <dbReference type="EMBL" id="KYN25614.1"/>
    </source>
</evidence>
<accession>A0A151L1F7</accession>
<name>A0A151L1F7_9VIBR</name>
<dbReference type="HAMAP" id="MF_01632">
    <property type="entry name" value="UbiC"/>
    <property type="match status" value="1"/>
</dbReference>
<keyword evidence="1 4" id="KW-0963">Cytoplasm</keyword>
<dbReference type="GO" id="GO:0005829">
    <property type="term" value="C:cytosol"/>
    <property type="evidence" value="ECO:0007669"/>
    <property type="project" value="TreeGrafter"/>
</dbReference>
<dbReference type="AlphaFoldDB" id="A0A151L1F7"/>
<feature type="binding site" evidence="4">
    <location>
        <position position="86"/>
    </location>
    <ligand>
        <name>substrate</name>
    </ligand>
</feature>
<dbReference type="EMBL" id="LOBR01000007">
    <property type="protein sequence ID" value="KYN90096.1"/>
    <property type="molecule type" value="Genomic_DNA"/>
</dbReference>
<evidence type="ECO:0000313" key="9">
    <source>
        <dbReference type="Proteomes" id="UP000075349"/>
    </source>
</evidence>
<dbReference type="EC" id="4.1.3.40" evidence="4"/>
<comment type="similarity">
    <text evidence="4">Belongs to the UbiC family.</text>
</comment>
<evidence type="ECO:0000313" key="6">
    <source>
        <dbReference type="EMBL" id="KYN86570.1"/>
    </source>
</evidence>